<dbReference type="Pfam" id="PF01925">
    <property type="entry name" value="TauE"/>
    <property type="match status" value="1"/>
</dbReference>
<keyword evidence="4 6" id="KW-1133">Transmembrane helix</keyword>
<evidence type="ECO:0000256" key="6">
    <source>
        <dbReference type="SAM" id="Phobius"/>
    </source>
</evidence>
<evidence type="ECO:0000256" key="3">
    <source>
        <dbReference type="ARBA" id="ARBA00022692"/>
    </source>
</evidence>
<comment type="subcellular location">
    <subcellularLocation>
        <location evidence="1">Membrane</location>
        <topology evidence="1">Multi-pass membrane protein</topology>
    </subcellularLocation>
</comment>
<comment type="caution">
    <text evidence="7">The sequence shown here is derived from an EMBL/GenBank/DDBJ whole genome shotgun (WGS) entry which is preliminary data.</text>
</comment>
<name>A0A5J9VFE2_9POAL</name>
<accession>A0A5J9VFE2</accession>
<feature type="transmembrane region" description="Helical" evidence="6">
    <location>
        <begin position="344"/>
        <end position="365"/>
    </location>
</feature>
<feature type="transmembrane region" description="Helical" evidence="6">
    <location>
        <begin position="127"/>
        <end position="145"/>
    </location>
</feature>
<organism evidence="7 8">
    <name type="scientific">Eragrostis curvula</name>
    <name type="common">weeping love grass</name>
    <dbReference type="NCBI Taxonomy" id="38414"/>
    <lineage>
        <taxon>Eukaryota</taxon>
        <taxon>Viridiplantae</taxon>
        <taxon>Streptophyta</taxon>
        <taxon>Embryophyta</taxon>
        <taxon>Tracheophyta</taxon>
        <taxon>Spermatophyta</taxon>
        <taxon>Magnoliopsida</taxon>
        <taxon>Liliopsida</taxon>
        <taxon>Poales</taxon>
        <taxon>Poaceae</taxon>
        <taxon>PACMAD clade</taxon>
        <taxon>Chloridoideae</taxon>
        <taxon>Eragrostideae</taxon>
        <taxon>Eragrostidinae</taxon>
        <taxon>Eragrostis</taxon>
    </lineage>
</organism>
<evidence type="ECO:0000313" key="7">
    <source>
        <dbReference type="EMBL" id="TVU34859.1"/>
    </source>
</evidence>
<dbReference type="OrthoDB" id="434519at2759"/>
<feature type="transmembrane region" description="Helical" evidence="6">
    <location>
        <begin position="68"/>
        <end position="89"/>
    </location>
</feature>
<evidence type="ECO:0000256" key="5">
    <source>
        <dbReference type="ARBA" id="ARBA00023136"/>
    </source>
</evidence>
<feature type="transmembrane region" description="Helical" evidence="6">
    <location>
        <begin position="318"/>
        <end position="337"/>
    </location>
</feature>
<evidence type="ECO:0000256" key="4">
    <source>
        <dbReference type="ARBA" id="ARBA00022989"/>
    </source>
</evidence>
<dbReference type="EMBL" id="RWGY01000009">
    <property type="protein sequence ID" value="TVU34859.1"/>
    <property type="molecule type" value="Genomic_DNA"/>
</dbReference>
<proteinExistence type="inferred from homology"/>
<dbReference type="GO" id="GO:0031464">
    <property type="term" value="C:Cul4A-RING E3 ubiquitin ligase complex"/>
    <property type="evidence" value="ECO:0007669"/>
    <property type="project" value="TreeGrafter"/>
</dbReference>
<feature type="transmembrane region" description="Helical" evidence="6">
    <location>
        <begin position="272"/>
        <end position="298"/>
    </location>
</feature>
<dbReference type="PANTHER" id="PTHR14255:SF35">
    <property type="entry name" value="OS01G0786700 PROTEIN"/>
    <property type="match status" value="1"/>
</dbReference>
<dbReference type="GO" id="GO:0016020">
    <property type="term" value="C:membrane"/>
    <property type="evidence" value="ECO:0007669"/>
    <property type="project" value="UniProtKB-SubCell"/>
</dbReference>
<evidence type="ECO:0008006" key="9">
    <source>
        <dbReference type="Google" id="ProtNLM"/>
    </source>
</evidence>
<comment type="similarity">
    <text evidence="2">Belongs to the 4-toluene sulfonate uptake permease (TSUP) (TC 2.A.102) family.</text>
</comment>
<evidence type="ECO:0000313" key="8">
    <source>
        <dbReference type="Proteomes" id="UP000324897"/>
    </source>
</evidence>
<sequence>MANSTAFLSQRGSQQLMMEPSFHGSLGTVLACVLSFLAAAMSSAAGVGGGSLYVAILSIVAGLTVKTATVFARFMVTGAAISNVLYSVFLRGPGPGGEPLIDYDVIVASQPCLLLGVSVGVMFNVMFPGWLITALFTVFLAFTTFKTYRTGMKKWSAETAAMRRTQEEGEEDADGTKEALLPRRAGAGRQCQWVDMAVLVVVWLCFFLVHLVVGGKGAKGVADIKPCGVAYWLITAAQLPIALAFTAVIVYQKRKSSHTKNGGFGKSRLHALPAYVFPLAALLTGVMSGLFGIGGGLLLNPVFFHIGVPPKTASATTMFMILFSSSMSTVQFIILGVNGIVNALVYATVCFVASVAGLVVIEGAIRRSGRVSLIVFAVATIMALSAAVIACSGAARVWAQYTSGQDMGFKLPC</sequence>
<dbReference type="PANTHER" id="PTHR14255">
    <property type="entry name" value="CEREBLON"/>
    <property type="match status" value="1"/>
</dbReference>
<keyword evidence="3 6" id="KW-0812">Transmembrane</keyword>
<dbReference type="GO" id="GO:0016567">
    <property type="term" value="P:protein ubiquitination"/>
    <property type="evidence" value="ECO:0007669"/>
    <property type="project" value="TreeGrafter"/>
</dbReference>
<feature type="transmembrane region" description="Helical" evidence="6">
    <location>
        <begin position="371"/>
        <end position="399"/>
    </location>
</feature>
<evidence type="ECO:0000256" key="2">
    <source>
        <dbReference type="ARBA" id="ARBA00009142"/>
    </source>
</evidence>
<feature type="transmembrane region" description="Helical" evidence="6">
    <location>
        <begin position="193"/>
        <end position="213"/>
    </location>
</feature>
<gene>
    <name evidence="7" type="ORF">EJB05_16713</name>
</gene>
<evidence type="ECO:0000256" key="1">
    <source>
        <dbReference type="ARBA" id="ARBA00004141"/>
    </source>
</evidence>
<reference evidence="7 8" key="1">
    <citation type="journal article" date="2019" name="Sci. Rep.">
        <title>A high-quality genome of Eragrostis curvula grass provides insights into Poaceae evolution and supports new strategies to enhance forage quality.</title>
        <authorList>
            <person name="Carballo J."/>
            <person name="Santos B.A.C.M."/>
            <person name="Zappacosta D."/>
            <person name="Garbus I."/>
            <person name="Selva J.P."/>
            <person name="Gallo C.A."/>
            <person name="Diaz A."/>
            <person name="Albertini E."/>
            <person name="Caccamo M."/>
            <person name="Echenique V."/>
        </authorList>
    </citation>
    <scope>NUCLEOTIDE SEQUENCE [LARGE SCALE GENOMIC DNA]</scope>
    <source>
        <strain evidence="8">cv. Victoria</strain>
        <tissue evidence="7">Leaf</tissue>
    </source>
</reference>
<feature type="transmembrane region" description="Helical" evidence="6">
    <location>
        <begin position="229"/>
        <end position="251"/>
    </location>
</feature>
<keyword evidence="5 6" id="KW-0472">Membrane</keyword>
<dbReference type="Proteomes" id="UP000324897">
    <property type="component" value="Unassembled WGS sequence"/>
</dbReference>
<keyword evidence="8" id="KW-1185">Reference proteome</keyword>
<feature type="non-terminal residue" evidence="7">
    <location>
        <position position="1"/>
    </location>
</feature>
<dbReference type="Gramene" id="TVU34859">
    <property type="protein sequence ID" value="TVU34859"/>
    <property type="gene ID" value="EJB05_16713"/>
</dbReference>
<dbReference type="AlphaFoldDB" id="A0A5J9VFE2"/>
<dbReference type="InterPro" id="IPR002781">
    <property type="entry name" value="TM_pro_TauE-like"/>
</dbReference>
<protein>
    <recommendedName>
        <fullName evidence="9">Sulfite exporter TauE/SafE family protein</fullName>
    </recommendedName>
</protein>